<accession>A0A7D2LR45</accession>
<evidence type="ECO:0000313" key="2">
    <source>
        <dbReference type="Proteomes" id="UP000509192"/>
    </source>
</evidence>
<dbReference type="GO" id="GO:0006355">
    <property type="term" value="P:regulation of DNA-templated transcription"/>
    <property type="evidence" value="ECO:0007669"/>
    <property type="project" value="InterPro"/>
</dbReference>
<dbReference type="Pfam" id="PF05269">
    <property type="entry name" value="Phage_CII"/>
    <property type="match status" value="1"/>
</dbReference>
<dbReference type="Proteomes" id="UP000509192">
    <property type="component" value="Segment"/>
</dbReference>
<dbReference type="InterPro" id="IPR007933">
    <property type="entry name" value="Transcrpt_activ_CII"/>
</dbReference>
<dbReference type="GO" id="GO:0003677">
    <property type="term" value="F:DNA binding"/>
    <property type="evidence" value="ECO:0007669"/>
    <property type="project" value="InterPro"/>
</dbReference>
<dbReference type="EMBL" id="MT135176">
    <property type="protein sequence ID" value="QIQ68000.1"/>
    <property type="molecule type" value="Genomic_DNA"/>
</dbReference>
<sequence>MEHATHSKLNPRDVDRAETDVLIGISQLTQRGMAKMIGCHESKLSRTDWRFVASVICALGIAAEVSPIGRALQDLYKTIGKKKSPTAVTADDSQVTMNF</sequence>
<dbReference type="RefSeq" id="YP_010738102.1">
    <property type="nucleotide sequence ID" value="NC_073022.1"/>
</dbReference>
<dbReference type="KEGG" id="vg:79578086"/>
<proteinExistence type="predicted"/>
<reference evidence="1 2" key="1">
    <citation type="submission" date="2020-02" db="EMBL/GenBank/DDBJ databases">
        <authorList>
            <person name="Li D."/>
            <person name="Pan L."/>
            <person name="Qin W."/>
            <person name="Xu L."/>
            <person name="Lin W."/>
            <person name="Yang J."/>
            <person name="Hong B."/>
            <person name="Xu B."/>
        </authorList>
    </citation>
    <scope>NUCLEOTIDE SEQUENCE [LARGE SCALE GENOMIC DNA]</scope>
</reference>
<protein>
    <submittedName>
        <fullName evidence="1">CII protein</fullName>
    </submittedName>
</protein>
<organism evidence="1 2">
    <name type="scientific">Hafnia phage yong1</name>
    <dbReference type="NCBI Taxonomy" id="2719181"/>
    <lineage>
        <taxon>Viruses</taxon>
        <taxon>Duplodnaviria</taxon>
        <taxon>Heunggongvirae</taxon>
        <taxon>Uroviricota</taxon>
        <taxon>Caudoviricetes</taxon>
        <taxon>Hafyongvirus</taxon>
        <taxon>Hafyongvirus yong1</taxon>
    </lineage>
</organism>
<evidence type="ECO:0000313" key="1">
    <source>
        <dbReference type="EMBL" id="QIQ68000.1"/>
    </source>
</evidence>
<name>A0A7D2LR45_9CAUD</name>
<dbReference type="GeneID" id="79578086"/>
<keyword evidence="2" id="KW-1185">Reference proteome</keyword>